<feature type="domain" description="Cation efflux protein transmembrane" evidence="10">
    <location>
        <begin position="19"/>
        <end position="209"/>
    </location>
</feature>
<keyword evidence="4 9" id="KW-0812">Transmembrane</keyword>
<evidence type="ECO:0000256" key="4">
    <source>
        <dbReference type="ARBA" id="ARBA00022692"/>
    </source>
</evidence>
<feature type="transmembrane region" description="Helical" evidence="9">
    <location>
        <begin position="115"/>
        <end position="139"/>
    </location>
</feature>
<comment type="caution">
    <text evidence="12">The sequence shown here is derived from an EMBL/GenBank/DDBJ whole genome shotgun (WGS) entry which is preliminary data.</text>
</comment>
<dbReference type="InterPro" id="IPR036837">
    <property type="entry name" value="Cation_efflux_CTD_sf"/>
</dbReference>
<dbReference type="Gene3D" id="1.20.1510.10">
    <property type="entry name" value="Cation efflux protein transmembrane domain"/>
    <property type="match status" value="1"/>
</dbReference>
<proteinExistence type="inferred from homology"/>
<evidence type="ECO:0000256" key="2">
    <source>
        <dbReference type="ARBA" id="ARBA00008873"/>
    </source>
</evidence>
<gene>
    <name evidence="12" type="ORF">ENJ89_06310</name>
</gene>
<comment type="subcellular location">
    <subcellularLocation>
        <location evidence="1">Membrane</location>
        <topology evidence="1">Multi-pass membrane protein</topology>
    </subcellularLocation>
</comment>
<dbReference type="AlphaFoldDB" id="A0A7V5PPN9"/>
<dbReference type="Pfam" id="PF16916">
    <property type="entry name" value="ZT_dimer"/>
    <property type="match status" value="1"/>
</dbReference>
<comment type="similarity">
    <text evidence="2">Belongs to the cation diffusion facilitator (CDF) transporter (TC 2.A.4) family. SLC30A subfamily.</text>
</comment>
<dbReference type="InterPro" id="IPR027469">
    <property type="entry name" value="Cation_efflux_TMD_sf"/>
</dbReference>
<evidence type="ECO:0000256" key="5">
    <source>
        <dbReference type="ARBA" id="ARBA00022906"/>
    </source>
</evidence>
<reference evidence="12" key="1">
    <citation type="journal article" date="2020" name="mSystems">
        <title>Genome- and Community-Level Interaction Insights into Carbon Utilization and Element Cycling Functions of Hydrothermarchaeota in Hydrothermal Sediment.</title>
        <authorList>
            <person name="Zhou Z."/>
            <person name="Liu Y."/>
            <person name="Xu W."/>
            <person name="Pan J."/>
            <person name="Luo Z.H."/>
            <person name="Li M."/>
        </authorList>
    </citation>
    <scope>NUCLEOTIDE SEQUENCE [LARGE SCALE GENOMIC DNA]</scope>
    <source>
        <strain evidence="12">HyVt-527</strain>
    </source>
</reference>
<evidence type="ECO:0000256" key="3">
    <source>
        <dbReference type="ARBA" id="ARBA00022448"/>
    </source>
</evidence>
<dbReference type="Pfam" id="PF01545">
    <property type="entry name" value="Cation_efflux"/>
    <property type="match status" value="1"/>
</dbReference>
<evidence type="ECO:0000313" key="12">
    <source>
        <dbReference type="EMBL" id="HHJ52791.1"/>
    </source>
</evidence>
<dbReference type="InterPro" id="IPR027470">
    <property type="entry name" value="Cation_efflux_CTD"/>
</dbReference>
<protein>
    <submittedName>
        <fullName evidence="12">Cation transporter</fullName>
    </submittedName>
</protein>
<evidence type="ECO:0000256" key="1">
    <source>
        <dbReference type="ARBA" id="ARBA00004141"/>
    </source>
</evidence>
<feature type="transmembrane region" description="Helical" evidence="9">
    <location>
        <begin position="18"/>
        <end position="42"/>
    </location>
</feature>
<evidence type="ECO:0000259" key="10">
    <source>
        <dbReference type="Pfam" id="PF01545"/>
    </source>
</evidence>
<dbReference type="Gene3D" id="3.30.70.1350">
    <property type="entry name" value="Cation efflux protein, cytoplasmic domain"/>
    <property type="match status" value="1"/>
</dbReference>
<keyword evidence="7" id="KW-0406">Ion transport</keyword>
<name>A0A7V5PPN9_CALAY</name>
<sequence length="298" mass="33206">MAHSHDHGVSESTSGKRLFLTMMLNFLITITEIIGGLISGSLSLISDALHNFSDGIAIIISYIALKLNKRPKSAQYTFGLKRAEILAAIINSSTLIIISFFLLKEAYDRFFEPEVITGGLMMGVAAVGLAANIAGTLLLRKGSQSSMNLRSVYLHLLSDAVSSVAVIISGAAIYFYHVYWVDPLLTVLISLYILKESYEITKEALQVIMMASPEGIDLQEIEKVILQIPQVKNVHHVHLWRLDEHDIHFEAHVEVEDMPVSATGDILEKIQHELHEHFDISHVTVQFEQDQCDEKTLV</sequence>
<evidence type="ECO:0000256" key="8">
    <source>
        <dbReference type="ARBA" id="ARBA00023136"/>
    </source>
</evidence>
<feature type="transmembrane region" description="Helical" evidence="9">
    <location>
        <begin position="48"/>
        <end position="65"/>
    </location>
</feature>
<feature type="transmembrane region" description="Helical" evidence="9">
    <location>
        <begin position="151"/>
        <end position="168"/>
    </location>
</feature>
<keyword evidence="8 9" id="KW-0472">Membrane</keyword>
<evidence type="ECO:0000259" key="11">
    <source>
        <dbReference type="Pfam" id="PF16916"/>
    </source>
</evidence>
<keyword evidence="5" id="KW-0864">Zinc transport</keyword>
<feature type="transmembrane region" description="Helical" evidence="9">
    <location>
        <begin position="85"/>
        <end position="103"/>
    </location>
</feature>
<evidence type="ECO:0000256" key="9">
    <source>
        <dbReference type="SAM" id="Phobius"/>
    </source>
</evidence>
<dbReference type="PANTHER" id="PTHR11562:SF17">
    <property type="entry name" value="RE54080P-RELATED"/>
    <property type="match status" value="1"/>
</dbReference>
<dbReference type="EMBL" id="DROD01000431">
    <property type="protein sequence ID" value="HHJ52791.1"/>
    <property type="molecule type" value="Genomic_DNA"/>
</dbReference>
<organism evidence="12">
    <name type="scientific">Caldithrix abyssi</name>
    <dbReference type="NCBI Taxonomy" id="187145"/>
    <lineage>
        <taxon>Bacteria</taxon>
        <taxon>Pseudomonadati</taxon>
        <taxon>Calditrichota</taxon>
        <taxon>Calditrichia</taxon>
        <taxon>Calditrichales</taxon>
        <taxon>Calditrichaceae</taxon>
        <taxon>Caldithrix</taxon>
    </lineage>
</organism>
<dbReference type="InterPro" id="IPR050681">
    <property type="entry name" value="CDF/SLC30A"/>
</dbReference>
<accession>A0A7V5PPN9</accession>
<dbReference type="InterPro" id="IPR002524">
    <property type="entry name" value="Cation_efflux"/>
</dbReference>
<keyword evidence="3" id="KW-0813">Transport</keyword>
<dbReference type="GO" id="GO:0005385">
    <property type="term" value="F:zinc ion transmembrane transporter activity"/>
    <property type="evidence" value="ECO:0007669"/>
    <property type="project" value="TreeGrafter"/>
</dbReference>
<dbReference type="NCBIfam" id="TIGR01297">
    <property type="entry name" value="CDF"/>
    <property type="match status" value="1"/>
</dbReference>
<dbReference type="GO" id="GO:0005886">
    <property type="term" value="C:plasma membrane"/>
    <property type="evidence" value="ECO:0007669"/>
    <property type="project" value="TreeGrafter"/>
</dbReference>
<dbReference type="PANTHER" id="PTHR11562">
    <property type="entry name" value="CATION EFFLUX PROTEIN/ ZINC TRANSPORTER"/>
    <property type="match status" value="1"/>
</dbReference>
<keyword evidence="6 9" id="KW-1133">Transmembrane helix</keyword>
<keyword evidence="5" id="KW-0862">Zinc</keyword>
<dbReference type="SUPFAM" id="SSF160240">
    <property type="entry name" value="Cation efflux protein cytoplasmic domain-like"/>
    <property type="match status" value="1"/>
</dbReference>
<dbReference type="InterPro" id="IPR058533">
    <property type="entry name" value="Cation_efflux_TM"/>
</dbReference>
<dbReference type="Proteomes" id="UP000886124">
    <property type="component" value="Unassembled WGS sequence"/>
</dbReference>
<evidence type="ECO:0000256" key="6">
    <source>
        <dbReference type="ARBA" id="ARBA00022989"/>
    </source>
</evidence>
<dbReference type="SUPFAM" id="SSF161111">
    <property type="entry name" value="Cation efflux protein transmembrane domain-like"/>
    <property type="match status" value="1"/>
</dbReference>
<evidence type="ECO:0000256" key="7">
    <source>
        <dbReference type="ARBA" id="ARBA00023065"/>
    </source>
</evidence>
<feature type="domain" description="Cation efflux protein cytoplasmic" evidence="11">
    <location>
        <begin position="213"/>
        <end position="289"/>
    </location>
</feature>